<evidence type="ECO:0000256" key="2">
    <source>
        <dbReference type="ARBA" id="ARBA00009399"/>
    </source>
</evidence>
<protein>
    <submittedName>
        <fullName evidence="9">GtrA family protein</fullName>
    </submittedName>
</protein>
<feature type="region of interest" description="Disordered" evidence="6">
    <location>
        <begin position="1"/>
        <end position="23"/>
    </location>
</feature>
<keyword evidence="3 7" id="KW-0812">Transmembrane</keyword>
<evidence type="ECO:0000259" key="8">
    <source>
        <dbReference type="Pfam" id="PF04138"/>
    </source>
</evidence>
<gene>
    <name evidence="9" type="ORF">JTE92_25990</name>
</gene>
<feature type="compositionally biased region" description="Polar residues" evidence="6">
    <location>
        <begin position="1"/>
        <end position="10"/>
    </location>
</feature>
<proteinExistence type="inferred from homology"/>
<evidence type="ECO:0000256" key="5">
    <source>
        <dbReference type="ARBA" id="ARBA00023136"/>
    </source>
</evidence>
<evidence type="ECO:0000256" key="4">
    <source>
        <dbReference type="ARBA" id="ARBA00022989"/>
    </source>
</evidence>
<dbReference type="RefSeq" id="WP_169834842.1">
    <property type="nucleotide sequence ID" value="NZ_CP069810.1"/>
</dbReference>
<dbReference type="PANTHER" id="PTHR38459:SF1">
    <property type="entry name" value="PROPHAGE BACTOPRENOL-LINKED GLUCOSE TRANSLOCASE HOMOLOG"/>
    <property type="match status" value="1"/>
</dbReference>
<comment type="similarity">
    <text evidence="2">Belongs to the GtrA family.</text>
</comment>
<evidence type="ECO:0000313" key="10">
    <source>
        <dbReference type="Proteomes" id="UP000623307"/>
    </source>
</evidence>
<sequence>MPASLWSTRVTDGPHREQLKAKPGGSGLIKSVIVSESAYNNTPFTPLLFSMSRIGRHTFLRFVLVGASATALHYAVMAGLIYAAQINPSNASATGYLLSTFYNYCANAYYTFEGGHNHARSLPRFLATAAVGLGINQIVLLGLISLSIPVIIAQFVATAAVLLWNYFINAIWAFARRDSL</sequence>
<dbReference type="EMBL" id="CP069812">
    <property type="protein sequence ID" value="QRQ93518.1"/>
    <property type="molecule type" value="Genomic_DNA"/>
</dbReference>
<feature type="domain" description="GtrA/DPMS transmembrane" evidence="8">
    <location>
        <begin position="61"/>
        <end position="174"/>
    </location>
</feature>
<feature type="transmembrane region" description="Helical" evidence="7">
    <location>
        <begin position="59"/>
        <end position="83"/>
    </location>
</feature>
<feature type="transmembrane region" description="Helical" evidence="7">
    <location>
        <begin position="124"/>
        <end position="145"/>
    </location>
</feature>
<name>A0ABX7HSQ6_9BURK</name>
<comment type="subcellular location">
    <subcellularLocation>
        <location evidence="1">Membrane</location>
        <topology evidence="1">Multi-pass membrane protein</topology>
    </subcellularLocation>
</comment>
<dbReference type="InterPro" id="IPR051401">
    <property type="entry name" value="GtrA_CellWall_Glycosyl"/>
</dbReference>
<evidence type="ECO:0000313" key="9">
    <source>
        <dbReference type="EMBL" id="QRQ93518.1"/>
    </source>
</evidence>
<accession>A0ABX7HSQ6</accession>
<dbReference type="PANTHER" id="PTHR38459">
    <property type="entry name" value="PROPHAGE BACTOPRENOL-LINKED GLUCOSE TRANSLOCASE HOMOLOG"/>
    <property type="match status" value="1"/>
</dbReference>
<dbReference type="GeneID" id="303493025"/>
<organism evidence="9 10">
    <name type="scientific">Cupriavidus oxalaticus</name>
    <dbReference type="NCBI Taxonomy" id="96344"/>
    <lineage>
        <taxon>Bacteria</taxon>
        <taxon>Pseudomonadati</taxon>
        <taxon>Pseudomonadota</taxon>
        <taxon>Betaproteobacteria</taxon>
        <taxon>Burkholderiales</taxon>
        <taxon>Burkholderiaceae</taxon>
        <taxon>Cupriavidus</taxon>
    </lineage>
</organism>
<keyword evidence="5 7" id="KW-0472">Membrane</keyword>
<evidence type="ECO:0000256" key="3">
    <source>
        <dbReference type="ARBA" id="ARBA00022692"/>
    </source>
</evidence>
<dbReference type="Proteomes" id="UP000623307">
    <property type="component" value="Chromosome 2"/>
</dbReference>
<feature type="transmembrane region" description="Helical" evidence="7">
    <location>
        <begin position="95"/>
        <end position="112"/>
    </location>
</feature>
<evidence type="ECO:0000256" key="7">
    <source>
        <dbReference type="SAM" id="Phobius"/>
    </source>
</evidence>
<evidence type="ECO:0000256" key="6">
    <source>
        <dbReference type="SAM" id="MobiDB-lite"/>
    </source>
</evidence>
<evidence type="ECO:0000256" key="1">
    <source>
        <dbReference type="ARBA" id="ARBA00004141"/>
    </source>
</evidence>
<dbReference type="Pfam" id="PF04138">
    <property type="entry name" value="GtrA_DPMS_TM"/>
    <property type="match status" value="1"/>
</dbReference>
<keyword evidence="4 7" id="KW-1133">Transmembrane helix</keyword>
<feature type="transmembrane region" description="Helical" evidence="7">
    <location>
        <begin position="151"/>
        <end position="175"/>
    </location>
</feature>
<dbReference type="InterPro" id="IPR007267">
    <property type="entry name" value="GtrA_DPMS_TM"/>
</dbReference>
<keyword evidence="10" id="KW-1185">Reference proteome</keyword>
<reference evidence="9 10" key="1">
    <citation type="submission" date="2021-02" db="EMBL/GenBank/DDBJ databases">
        <title>Complete Genome Sequence of Cupriavidus oxalaticus Strain Ox1, a Soil Oxalate-Degrading Species.</title>
        <authorList>
            <person name="Palmieri F."/>
            <person name="Udriet P."/>
            <person name="Deuasquier M."/>
            <person name="Beaudoing E."/>
            <person name="Johnson S.L."/>
            <person name="Davenport K.W."/>
            <person name="Chain P.S."/>
            <person name="Bindschedler S."/>
            <person name="Junier P."/>
        </authorList>
    </citation>
    <scope>NUCLEOTIDE SEQUENCE [LARGE SCALE GENOMIC DNA]</scope>
    <source>
        <strain evidence="9 10">Ox1</strain>
    </source>
</reference>